<evidence type="ECO:0000256" key="6">
    <source>
        <dbReference type="RuleBase" id="RU364052"/>
    </source>
</evidence>
<proteinExistence type="inferred from homology"/>
<evidence type="ECO:0000259" key="7">
    <source>
        <dbReference type="Pfam" id="PF01593"/>
    </source>
</evidence>
<keyword evidence="3 6" id="KW-0274">FAD</keyword>
<evidence type="ECO:0000256" key="4">
    <source>
        <dbReference type="ARBA" id="ARBA00023002"/>
    </source>
</evidence>
<dbReference type="AlphaFoldDB" id="A0A556QMJ6"/>
<dbReference type="GO" id="GO:0004729">
    <property type="term" value="F:oxygen-dependent protoporphyrinogen oxidase activity"/>
    <property type="evidence" value="ECO:0007669"/>
    <property type="project" value="UniProtKB-UniRule"/>
</dbReference>
<dbReference type="SUPFAM" id="SSF54373">
    <property type="entry name" value="FAD-linked reductases, C-terminal domain"/>
    <property type="match status" value="1"/>
</dbReference>
<keyword evidence="6" id="KW-0963">Cytoplasm</keyword>
<comment type="function">
    <text evidence="6">Involved in coproporphyrin-dependent heme b biosynthesis. Catalyzes the oxidation of coproporphyrinogen III to coproporphyrin III.</text>
</comment>
<evidence type="ECO:0000256" key="2">
    <source>
        <dbReference type="ARBA" id="ARBA00022630"/>
    </source>
</evidence>
<dbReference type="Proteomes" id="UP000315648">
    <property type="component" value="Unassembled WGS sequence"/>
</dbReference>
<dbReference type="InterPro" id="IPR002937">
    <property type="entry name" value="Amino_oxidase"/>
</dbReference>
<dbReference type="Gene3D" id="1.10.3110.10">
    <property type="entry name" value="protoporphyrinogen ix oxidase, domain 3"/>
    <property type="match status" value="1"/>
</dbReference>
<evidence type="ECO:0000313" key="8">
    <source>
        <dbReference type="EMBL" id="TSJ77845.1"/>
    </source>
</evidence>
<keyword evidence="2 6" id="KW-0285">Flavoprotein</keyword>
<dbReference type="NCBIfam" id="TIGR00562">
    <property type="entry name" value="proto_IX_ox"/>
    <property type="match status" value="1"/>
</dbReference>
<comment type="cofactor">
    <cofactor evidence="1 6">
        <name>FAD</name>
        <dbReference type="ChEBI" id="CHEBI:57692"/>
    </cofactor>
</comment>
<keyword evidence="4 6" id="KW-0560">Oxidoreductase</keyword>
<dbReference type="PANTHER" id="PTHR42923:SF3">
    <property type="entry name" value="PROTOPORPHYRINOGEN OXIDASE"/>
    <property type="match status" value="1"/>
</dbReference>
<keyword evidence="9" id="KW-1185">Reference proteome</keyword>
<comment type="subcellular location">
    <subcellularLocation>
        <location evidence="6">Cytoplasm</location>
    </subcellularLocation>
</comment>
<dbReference type="EMBL" id="VMBG01000001">
    <property type="protein sequence ID" value="TSJ77845.1"/>
    <property type="molecule type" value="Genomic_DNA"/>
</dbReference>
<reference evidence="8 9" key="1">
    <citation type="submission" date="2019-07" db="EMBL/GenBank/DDBJ databases">
        <title>Description of 53C-WASEF.</title>
        <authorList>
            <person name="Pitt A."/>
            <person name="Hahn M.W."/>
        </authorList>
    </citation>
    <scope>NUCLEOTIDE SEQUENCE [LARGE SCALE GENOMIC DNA]</scope>
    <source>
        <strain evidence="8 9">53C-WASEF</strain>
    </source>
</reference>
<dbReference type="Pfam" id="PF01593">
    <property type="entry name" value="Amino_oxidase"/>
    <property type="match status" value="1"/>
</dbReference>
<comment type="catalytic activity">
    <reaction evidence="6">
        <text>coproporphyrinogen III + 3 O2 = coproporphyrin III + 3 H2O2</text>
        <dbReference type="Rhea" id="RHEA:43436"/>
        <dbReference type="ChEBI" id="CHEBI:15379"/>
        <dbReference type="ChEBI" id="CHEBI:16240"/>
        <dbReference type="ChEBI" id="CHEBI:57309"/>
        <dbReference type="ChEBI" id="CHEBI:131725"/>
        <dbReference type="EC" id="1.3.3.15"/>
    </reaction>
</comment>
<name>A0A556QMJ6_9BACT</name>
<comment type="caution">
    <text evidence="8">The sequence shown here is derived from an EMBL/GenBank/DDBJ whole genome shotgun (WGS) entry which is preliminary data.</text>
</comment>
<feature type="domain" description="Amine oxidase" evidence="7">
    <location>
        <begin position="26"/>
        <end position="462"/>
    </location>
</feature>
<evidence type="ECO:0000256" key="1">
    <source>
        <dbReference type="ARBA" id="ARBA00001974"/>
    </source>
</evidence>
<gene>
    <name evidence="8" type="primary">hemG</name>
    <name evidence="8" type="ORF">FPL22_00630</name>
</gene>
<dbReference type="Gene3D" id="3.50.50.60">
    <property type="entry name" value="FAD/NAD(P)-binding domain"/>
    <property type="match status" value="1"/>
</dbReference>
<dbReference type="PANTHER" id="PTHR42923">
    <property type="entry name" value="PROTOPORPHYRINOGEN OXIDASE"/>
    <property type="match status" value="1"/>
</dbReference>
<evidence type="ECO:0000256" key="5">
    <source>
        <dbReference type="ARBA" id="ARBA00023133"/>
    </source>
</evidence>
<keyword evidence="5 6" id="KW-0350">Heme biosynthesis</keyword>
<comment type="pathway">
    <text evidence="6">Porphyrin-containing compound metabolism; protoheme biosynthesis.</text>
</comment>
<comment type="similarity">
    <text evidence="6">Belongs to the protoporphyrinogen/coproporphyrinogen oxidase family. Coproporphyrinogen III oxidase subfamily.</text>
</comment>
<dbReference type="GO" id="GO:0005737">
    <property type="term" value="C:cytoplasm"/>
    <property type="evidence" value="ECO:0007669"/>
    <property type="project" value="UniProtKB-SubCell"/>
</dbReference>
<dbReference type="SUPFAM" id="SSF51905">
    <property type="entry name" value="FAD/NAD(P)-binding domain"/>
    <property type="match status" value="1"/>
</dbReference>
<dbReference type="UniPathway" id="UPA00252"/>
<dbReference type="GO" id="GO:0006783">
    <property type="term" value="P:heme biosynthetic process"/>
    <property type="evidence" value="ECO:0007669"/>
    <property type="project" value="UniProtKB-UniRule"/>
</dbReference>
<evidence type="ECO:0000256" key="3">
    <source>
        <dbReference type="ARBA" id="ARBA00022827"/>
    </source>
</evidence>
<dbReference type="InterPro" id="IPR050464">
    <property type="entry name" value="Zeta_carotene_desat/Oxidored"/>
</dbReference>
<dbReference type="InterPro" id="IPR004572">
    <property type="entry name" value="Protoporphyrinogen_oxidase"/>
</dbReference>
<evidence type="ECO:0000313" key="9">
    <source>
        <dbReference type="Proteomes" id="UP000315648"/>
    </source>
</evidence>
<dbReference type="InterPro" id="IPR036188">
    <property type="entry name" value="FAD/NAD-bd_sf"/>
</dbReference>
<protein>
    <recommendedName>
        <fullName evidence="6">Coproporphyrinogen III oxidase</fullName>
        <ecNumber evidence="6">1.3.3.15</ecNumber>
    </recommendedName>
</protein>
<accession>A0A556QMJ6</accession>
<dbReference type="Gene3D" id="3.90.660.20">
    <property type="entry name" value="Protoporphyrinogen oxidase, mitochondrial, domain 2"/>
    <property type="match status" value="1"/>
</dbReference>
<dbReference type="OrthoDB" id="9805195at2"/>
<sequence>MTSCSHPVNPVRNSETLPVAIIGGGITGLAAAHRLARQGRAFRLFEASPRLGGNIRSEREGDWLHEAGPNSLQLTPPVAALLSELDLAPLTASPAAKNRYIVRDGRPVAAPTSPPAFFTSPLFSGIAKLQLLIEVFSRRRNRTADVSLADFVADHFGSELVDYGLRPFVSGIYAGNAQKLSARHSFPSLWEAERTHGSLIRAQLASAKAKRARGEPSGPSPIVNFTDGLETLPRALAARLPAGSVELNARVTEIVPGQPWKLYWKDSHQVSHTETFSSVVLAVPAAALSELTIGPMGERPLSALSDVEYPPVSSLFLGYRCEQVTHPLDGFGMLVPPAESRSILGVLFNSTLFPGRAPAGHVALTVMSGGALRPDLARLDEPSLLTLVQKELSELLGVSGAPAFIRRSFWAHAIPQYNLGYERFLDLIARTEAARPGLLIGGHVRDGISLPNCLAAGEKLAVRALA</sequence>
<organism evidence="8 9">
    <name type="scientific">Rariglobus hedericola</name>
    <dbReference type="NCBI Taxonomy" id="2597822"/>
    <lineage>
        <taxon>Bacteria</taxon>
        <taxon>Pseudomonadati</taxon>
        <taxon>Verrucomicrobiota</taxon>
        <taxon>Opitutia</taxon>
        <taxon>Opitutales</taxon>
        <taxon>Opitutaceae</taxon>
        <taxon>Rariglobus</taxon>
    </lineage>
</organism>
<dbReference type="EC" id="1.3.3.15" evidence="6"/>